<dbReference type="EMBL" id="CAFBNC010000053">
    <property type="protein sequence ID" value="CAB4938833.1"/>
    <property type="molecule type" value="Genomic_DNA"/>
</dbReference>
<reference evidence="5" key="1">
    <citation type="submission" date="2020-05" db="EMBL/GenBank/DDBJ databases">
        <authorList>
            <person name="Chiriac C."/>
            <person name="Salcher M."/>
            <person name="Ghai R."/>
            <person name="Kavagutti S V."/>
        </authorList>
    </citation>
    <scope>NUCLEOTIDE SEQUENCE</scope>
</reference>
<dbReference type="SUPFAM" id="SSF52540">
    <property type="entry name" value="P-loop containing nucleoside triphosphate hydrolases"/>
    <property type="match status" value="1"/>
</dbReference>
<organism evidence="5">
    <name type="scientific">freshwater metagenome</name>
    <dbReference type="NCBI Taxonomy" id="449393"/>
    <lineage>
        <taxon>unclassified sequences</taxon>
        <taxon>metagenomes</taxon>
        <taxon>ecological metagenomes</taxon>
    </lineage>
</organism>
<proteinExistence type="predicted"/>
<dbReference type="GO" id="GO:0008146">
    <property type="term" value="F:sulfotransferase activity"/>
    <property type="evidence" value="ECO:0007669"/>
    <property type="project" value="InterPro"/>
</dbReference>
<gene>
    <name evidence="4" type="ORF">UFOPK1392_01880</name>
    <name evidence="5" type="ORF">UFOPK3733_01154</name>
</gene>
<dbReference type="InterPro" id="IPR037359">
    <property type="entry name" value="NST/OST"/>
</dbReference>
<dbReference type="Gene3D" id="3.40.50.300">
    <property type="entry name" value="P-loop containing nucleotide triphosphate hydrolases"/>
    <property type="match status" value="1"/>
</dbReference>
<feature type="domain" description="Sulfotransferase" evidence="3">
    <location>
        <begin position="13"/>
        <end position="183"/>
    </location>
</feature>
<name>A0A6J7J670_9ZZZZ</name>
<evidence type="ECO:0000256" key="1">
    <source>
        <dbReference type="ARBA" id="ARBA00022679"/>
    </source>
</evidence>
<dbReference type="Pfam" id="PF00685">
    <property type="entry name" value="Sulfotransfer_1"/>
    <property type="match status" value="1"/>
</dbReference>
<dbReference type="InterPro" id="IPR027417">
    <property type="entry name" value="P-loop_NTPase"/>
</dbReference>
<keyword evidence="1" id="KW-0808">Transferase</keyword>
<evidence type="ECO:0000313" key="5">
    <source>
        <dbReference type="EMBL" id="CAB4938833.1"/>
    </source>
</evidence>
<dbReference type="AlphaFoldDB" id="A0A6J7J670"/>
<accession>A0A6J7J670</accession>
<sequence length="301" mass="33172">MPVKAHSDSELLICIGAQKAGTTSLHAWLGSLPEVSTSSSGKEIDYFSRYFDFGAGWYLDHFSPAKPVWLDVSPNYFIVPDLAERLATLPIPYRVVLLVRDPAERARSQHRHSLVTRPDTTALSFTTELERNLTYLTNGFYGRVLAGLEPLLAKDRLRIVWFEDLAADPASVVDSICAELGIGSRPSEALLGRRSNASGHVRSSMLQTVVHTSGTVLRRAGGERAVSHFRASRTVDRVLSANRREIGGAAGDDGFDMEMHTLRAMFRDDLRLAEDRTGLPFLERYSGECVPSIEDPGSEPA</sequence>
<dbReference type="InterPro" id="IPR000863">
    <property type="entry name" value="Sulfotransferase_dom"/>
</dbReference>
<dbReference type="PANTHER" id="PTHR10605:SF56">
    <property type="entry name" value="BIFUNCTIONAL HEPARAN SULFATE N-DEACETYLASE_N-SULFOTRANSFERASE"/>
    <property type="match status" value="1"/>
</dbReference>
<protein>
    <submittedName>
        <fullName evidence="5">Unannotated protein</fullName>
    </submittedName>
</protein>
<evidence type="ECO:0000313" key="4">
    <source>
        <dbReference type="EMBL" id="CAB4324116.1"/>
    </source>
</evidence>
<dbReference type="PANTHER" id="PTHR10605">
    <property type="entry name" value="HEPARAN SULFATE SULFOTRANSFERASE"/>
    <property type="match status" value="1"/>
</dbReference>
<evidence type="ECO:0000256" key="2">
    <source>
        <dbReference type="ARBA" id="ARBA00023180"/>
    </source>
</evidence>
<evidence type="ECO:0000259" key="3">
    <source>
        <dbReference type="Pfam" id="PF00685"/>
    </source>
</evidence>
<dbReference type="EMBL" id="CAEMXZ010000104">
    <property type="protein sequence ID" value="CAB4324116.1"/>
    <property type="molecule type" value="Genomic_DNA"/>
</dbReference>
<keyword evidence="2" id="KW-0325">Glycoprotein</keyword>